<dbReference type="InterPro" id="IPR036390">
    <property type="entry name" value="WH_DNA-bd_sf"/>
</dbReference>
<dbReference type="AlphaFoldDB" id="T5KG55"/>
<gene>
    <name evidence="1" type="ORF">L687_02980</name>
</gene>
<dbReference type="PATRIC" id="fig|1333857.3.peg.2583"/>
<dbReference type="SUPFAM" id="SSF46785">
    <property type="entry name" value="Winged helix' DNA-binding domain"/>
    <property type="match status" value="1"/>
</dbReference>
<dbReference type="Pfam" id="PF12840">
    <property type="entry name" value="HTH_20"/>
    <property type="match status" value="1"/>
</dbReference>
<evidence type="ECO:0000313" key="1">
    <source>
        <dbReference type="EMBL" id="EQM74434.1"/>
    </source>
</evidence>
<dbReference type="InterPro" id="IPR011991">
    <property type="entry name" value="ArsR-like_HTH"/>
</dbReference>
<dbReference type="Proteomes" id="UP000016033">
    <property type="component" value="Unassembled WGS sequence"/>
</dbReference>
<dbReference type="EMBL" id="ATAO01000206">
    <property type="protein sequence ID" value="EQM74434.1"/>
    <property type="molecule type" value="Genomic_DNA"/>
</dbReference>
<reference evidence="1 2" key="1">
    <citation type="journal article" date="2013" name="Genome Announc.">
        <title>Whole-genome sequences of five oyster-associated bacteria show potential for crude oil hydrocarbon degradation.</title>
        <authorList>
            <person name="Chauhan A."/>
            <person name="Green S."/>
            <person name="Pathak A."/>
            <person name="Thomas J."/>
            <person name="Venkatramanan R."/>
        </authorList>
    </citation>
    <scope>NUCLEOTIDE SEQUENCE [LARGE SCALE GENOMIC DNA]</scope>
    <source>
        <strain evidence="1 2">MF109</strain>
    </source>
</reference>
<dbReference type="Gene3D" id="1.10.10.10">
    <property type="entry name" value="Winged helix-like DNA-binding domain superfamily/Winged helix DNA-binding domain"/>
    <property type="match status" value="1"/>
</dbReference>
<evidence type="ECO:0000313" key="2">
    <source>
        <dbReference type="Proteomes" id="UP000016033"/>
    </source>
</evidence>
<accession>T5KG55</accession>
<organism evidence="1 2">
    <name type="scientific">Microbacterium maritypicum MF109</name>
    <dbReference type="NCBI Taxonomy" id="1333857"/>
    <lineage>
        <taxon>Bacteria</taxon>
        <taxon>Bacillati</taxon>
        <taxon>Actinomycetota</taxon>
        <taxon>Actinomycetes</taxon>
        <taxon>Micrococcales</taxon>
        <taxon>Microbacteriaceae</taxon>
        <taxon>Microbacterium</taxon>
    </lineage>
</organism>
<dbReference type="RefSeq" id="WP_021200529.1">
    <property type="nucleotide sequence ID" value="NZ_ATAO01000206.1"/>
</dbReference>
<evidence type="ECO:0008006" key="3">
    <source>
        <dbReference type="Google" id="ProtNLM"/>
    </source>
</evidence>
<dbReference type="CDD" id="cd00090">
    <property type="entry name" value="HTH_ARSR"/>
    <property type="match status" value="1"/>
</dbReference>
<comment type="caution">
    <text evidence="1">The sequence shown here is derived from an EMBL/GenBank/DDBJ whole genome shotgun (WGS) entry which is preliminary data.</text>
</comment>
<protein>
    <recommendedName>
        <fullName evidence="3">HTH arsR-type domain-containing protein</fullName>
    </recommendedName>
</protein>
<sequence>MPRRAHDFRGLTQPRRLQLLHAIQQAPGRRAGALAEESGIPLNTVRDHLRVLEDEGLIRSETRRSGGRGRPSVVFHPVRDVTSNTVTRSRVDGASERGRMLRAVTDDAPTALEEDALRQVDVLYEHLDDAGLDPVVDEAALRFDLAPCRYQGLLAEDQALVCDVHAQLVRDVLQLSDGPLEMQRLDPFVSPRQCRLLLGRREPGSGRG</sequence>
<proteinExistence type="predicted"/>
<dbReference type="InterPro" id="IPR036388">
    <property type="entry name" value="WH-like_DNA-bd_sf"/>
</dbReference>
<name>T5KG55_MICMQ</name>